<organism evidence="1 2">
    <name type="scientific">Streptomyces longisporus</name>
    <dbReference type="NCBI Taxonomy" id="1948"/>
    <lineage>
        <taxon>Bacteria</taxon>
        <taxon>Bacillati</taxon>
        <taxon>Actinomycetota</taxon>
        <taxon>Actinomycetes</taxon>
        <taxon>Kitasatosporales</taxon>
        <taxon>Streptomycetaceae</taxon>
        <taxon>Streptomyces</taxon>
    </lineage>
</organism>
<keyword evidence="2" id="KW-1185">Reference proteome</keyword>
<sequence length="68" mass="7702">MSLEPDDFATDQDAMQHVLGELARGMLGIITYLEGQAAKNGTDAPGDWIREHITEAERIIHGRRWWLP</sequence>
<accession>A0ABP6ATK7</accession>
<reference evidence="2" key="1">
    <citation type="journal article" date="2019" name="Int. J. Syst. Evol. Microbiol.">
        <title>The Global Catalogue of Microorganisms (GCM) 10K type strain sequencing project: providing services to taxonomists for standard genome sequencing and annotation.</title>
        <authorList>
            <consortium name="The Broad Institute Genomics Platform"/>
            <consortium name="The Broad Institute Genome Sequencing Center for Infectious Disease"/>
            <person name="Wu L."/>
            <person name="Ma J."/>
        </authorList>
    </citation>
    <scope>NUCLEOTIDE SEQUENCE [LARGE SCALE GENOMIC DNA]</scope>
    <source>
        <strain evidence="2">JCM 4395</strain>
    </source>
</reference>
<comment type="caution">
    <text evidence="1">The sequence shown here is derived from an EMBL/GenBank/DDBJ whole genome shotgun (WGS) entry which is preliminary data.</text>
</comment>
<dbReference type="EMBL" id="BAAASG010000033">
    <property type="protein sequence ID" value="GAA2523253.1"/>
    <property type="molecule type" value="Genomic_DNA"/>
</dbReference>
<protein>
    <submittedName>
        <fullName evidence="1">Uncharacterized protein</fullName>
    </submittedName>
</protein>
<dbReference type="Proteomes" id="UP001501777">
    <property type="component" value="Unassembled WGS sequence"/>
</dbReference>
<evidence type="ECO:0000313" key="2">
    <source>
        <dbReference type="Proteomes" id="UP001501777"/>
    </source>
</evidence>
<dbReference type="RefSeq" id="WP_344406930.1">
    <property type="nucleotide sequence ID" value="NZ_BAAASG010000033.1"/>
</dbReference>
<evidence type="ECO:0000313" key="1">
    <source>
        <dbReference type="EMBL" id="GAA2523253.1"/>
    </source>
</evidence>
<name>A0ABP6ATK7_STRLO</name>
<gene>
    <name evidence="1" type="ORF">GCM10010276_88030</name>
</gene>
<proteinExistence type="predicted"/>